<dbReference type="EMBL" id="LGTW01000011">
    <property type="protein sequence ID" value="KWX22751.1"/>
    <property type="molecule type" value="Genomic_DNA"/>
</dbReference>
<dbReference type="PROSITE" id="PS50977">
    <property type="entry name" value="HTH_TETR_2"/>
    <property type="match status" value="1"/>
</dbReference>
<dbReference type="Pfam" id="PF16925">
    <property type="entry name" value="TetR_C_13"/>
    <property type="match status" value="1"/>
</dbReference>
<dbReference type="STRING" id="59750.AWC31_05005"/>
<dbReference type="PATRIC" id="fig|59750.3.peg.852"/>
<keyword evidence="1" id="KW-0805">Transcription regulation</keyword>
<dbReference type="SUPFAM" id="SSF46689">
    <property type="entry name" value="Homeodomain-like"/>
    <property type="match status" value="1"/>
</dbReference>
<evidence type="ECO:0000313" key="6">
    <source>
        <dbReference type="EMBL" id="KWX22751.1"/>
    </source>
</evidence>
<dbReference type="AlphaFoldDB" id="A0A132PK87"/>
<sequence>MPKPSLRDALLDAAFDQLHAGGYSATGVAAIAAAAHAPKGSFYNHFRSKEALTIEVLERYGRTRRLDLLADDAVTPTQRIRNHLAHLRQDLAAHDYRRGCMFGNFAAENPAVAPTVTATVAASFDTWRGALAEAIRAGQVAGEFDSGIDPVNAAELIVDAWEGAALRAKGLGDGAPVDNVIEFVFGRVLVPPSDNLSVG</sequence>
<keyword evidence="3" id="KW-0804">Transcription</keyword>
<protein>
    <recommendedName>
        <fullName evidence="5">HTH tetR-type domain-containing protein</fullName>
    </recommendedName>
</protein>
<reference evidence="6 7" key="1">
    <citation type="submission" date="2015-07" db="EMBL/GenBank/DDBJ databases">
        <title>A draft genome sequence of Mycobacterium wolinskyi.</title>
        <authorList>
            <person name="de Man T.J."/>
            <person name="Perry K.A."/>
            <person name="Coulliette A.D."/>
            <person name="Jensen B."/>
            <person name="Toney N.C."/>
            <person name="Limbago B.M."/>
            <person name="Noble-Wang J."/>
        </authorList>
    </citation>
    <scope>NUCLEOTIDE SEQUENCE [LARGE SCALE GENOMIC DNA]</scope>
    <source>
        <strain evidence="6 7">CDC_01</strain>
    </source>
</reference>
<dbReference type="InterPro" id="IPR036271">
    <property type="entry name" value="Tet_transcr_reg_TetR-rel_C_sf"/>
</dbReference>
<organism evidence="6 7">
    <name type="scientific">Mycolicibacterium wolinskyi</name>
    <dbReference type="NCBI Taxonomy" id="59750"/>
    <lineage>
        <taxon>Bacteria</taxon>
        <taxon>Bacillati</taxon>
        <taxon>Actinomycetota</taxon>
        <taxon>Actinomycetes</taxon>
        <taxon>Mycobacteriales</taxon>
        <taxon>Mycobacteriaceae</taxon>
        <taxon>Mycolicibacterium</taxon>
    </lineage>
</organism>
<evidence type="ECO:0000256" key="3">
    <source>
        <dbReference type="ARBA" id="ARBA00023163"/>
    </source>
</evidence>
<proteinExistence type="predicted"/>
<dbReference type="Gene3D" id="1.10.357.10">
    <property type="entry name" value="Tetracycline Repressor, domain 2"/>
    <property type="match status" value="1"/>
</dbReference>
<dbReference type="SUPFAM" id="SSF48498">
    <property type="entry name" value="Tetracyclin repressor-like, C-terminal domain"/>
    <property type="match status" value="1"/>
</dbReference>
<accession>A0A132PK87</accession>
<evidence type="ECO:0000256" key="1">
    <source>
        <dbReference type="ARBA" id="ARBA00023015"/>
    </source>
</evidence>
<dbReference type="InterPro" id="IPR001647">
    <property type="entry name" value="HTH_TetR"/>
</dbReference>
<dbReference type="PRINTS" id="PR00455">
    <property type="entry name" value="HTHTETR"/>
</dbReference>
<dbReference type="InterPro" id="IPR011075">
    <property type="entry name" value="TetR_C"/>
</dbReference>
<evidence type="ECO:0000256" key="4">
    <source>
        <dbReference type="PROSITE-ProRule" id="PRU00335"/>
    </source>
</evidence>
<feature type="DNA-binding region" description="H-T-H motif" evidence="4">
    <location>
        <begin position="27"/>
        <end position="46"/>
    </location>
</feature>
<evidence type="ECO:0000256" key="2">
    <source>
        <dbReference type="ARBA" id="ARBA00023125"/>
    </source>
</evidence>
<evidence type="ECO:0000259" key="5">
    <source>
        <dbReference type="PROSITE" id="PS50977"/>
    </source>
</evidence>
<dbReference type="InterPro" id="IPR009057">
    <property type="entry name" value="Homeodomain-like_sf"/>
</dbReference>
<dbReference type="PANTHER" id="PTHR47506">
    <property type="entry name" value="TRANSCRIPTIONAL REGULATORY PROTEIN"/>
    <property type="match status" value="1"/>
</dbReference>
<keyword evidence="2 4" id="KW-0238">DNA-binding</keyword>
<comment type="caution">
    <text evidence="6">The sequence shown here is derived from an EMBL/GenBank/DDBJ whole genome shotgun (WGS) entry which is preliminary data.</text>
</comment>
<dbReference type="GO" id="GO:0003677">
    <property type="term" value="F:DNA binding"/>
    <property type="evidence" value="ECO:0007669"/>
    <property type="project" value="UniProtKB-UniRule"/>
</dbReference>
<evidence type="ECO:0000313" key="7">
    <source>
        <dbReference type="Proteomes" id="UP000070612"/>
    </source>
</evidence>
<gene>
    <name evidence="6" type="ORF">AFM11_17485</name>
</gene>
<dbReference type="PANTHER" id="PTHR47506:SF6">
    <property type="entry name" value="HTH-TYPE TRANSCRIPTIONAL REPRESSOR NEMR"/>
    <property type="match status" value="1"/>
</dbReference>
<dbReference type="Proteomes" id="UP000070612">
    <property type="component" value="Unassembled WGS sequence"/>
</dbReference>
<keyword evidence="7" id="KW-1185">Reference proteome</keyword>
<name>A0A132PK87_9MYCO</name>
<feature type="domain" description="HTH tetR-type" evidence="5">
    <location>
        <begin position="4"/>
        <end position="64"/>
    </location>
</feature>
<dbReference type="RefSeq" id="WP_067851056.1">
    <property type="nucleotide sequence ID" value="NZ_JBJZOV010000006.1"/>
</dbReference>
<dbReference type="Pfam" id="PF00440">
    <property type="entry name" value="TetR_N"/>
    <property type="match status" value="1"/>
</dbReference>